<evidence type="ECO:0000256" key="1">
    <source>
        <dbReference type="ARBA" id="ARBA00022692"/>
    </source>
</evidence>
<feature type="transmembrane region" description="Helical" evidence="4">
    <location>
        <begin position="151"/>
        <end position="171"/>
    </location>
</feature>
<dbReference type="Proteomes" id="UP000253226">
    <property type="component" value="Unassembled WGS sequence"/>
</dbReference>
<dbReference type="InterPro" id="IPR036259">
    <property type="entry name" value="MFS_trans_sf"/>
</dbReference>
<comment type="caution">
    <text evidence="6">The sequence shown here is derived from an EMBL/GenBank/DDBJ whole genome shotgun (WGS) entry which is preliminary data.</text>
</comment>
<feature type="transmembrane region" description="Helical" evidence="4">
    <location>
        <begin position="349"/>
        <end position="371"/>
    </location>
</feature>
<feature type="transmembrane region" description="Helical" evidence="4">
    <location>
        <begin position="41"/>
        <end position="66"/>
    </location>
</feature>
<dbReference type="GO" id="GO:0022857">
    <property type="term" value="F:transmembrane transporter activity"/>
    <property type="evidence" value="ECO:0007669"/>
    <property type="project" value="InterPro"/>
</dbReference>
<feature type="transmembrane region" description="Helical" evidence="4">
    <location>
        <begin position="6"/>
        <end position="29"/>
    </location>
</feature>
<keyword evidence="2 4" id="KW-1133">Transmembrane helix</keyword>
<evidence type="ECO:0000256" key="4">
    <source>
        <dbReference type="SAM" id="Phobius"/>
    </source>
</evidence>
<dbReference type="PROSITE" id="PS50850">
    <property type="entry name" value="MFS"/>
    <property type="match status" value="1"/>
</dbReference>
<gene>
    <name evidence="6" type="ORF">TH19_17920</name>
</gene>
<proteinExistence type="predicted"/>
<feature type="transmembrane region" description="Helical" evidence="4">
    <location>
        <begin position="377"/>
        <end position="397"/>
    </location>
</feature>
<dbReference type="Pfam" id="PF07690">
    <property type="entry name" value="MFS_1"/>
    <property type="match status" value="1"/>
</dbReference>
<evidence type="ECO:0000313" key="7">
    <source>
        <dbReference type="Proteomes" id="UP000253226"/>
    </source>
</evidence>
<evidence type="ECO:0000259" key="5">
    <source>
        <dbReference type="PROSITE" id="PS50850"/>
    </source>
</evidence>
<dbReference type="AlphaFoldDB" id="A0A367W116"/>
<organism evidence="6 7">
    <name type="scientific">Thalassospira profundimaris</name>
    <dbReference type="NCBI Taxonomy" id="502049"/>
    <lineage>
        <taxon>Bacteria</taxon>
        <taxon>Pseudomonadati</taxon>
        <taxon>Pseudomonadota</taxon>
        <taxon>Alphaproteobacteria</taxon>
        <taxon>Rhodospirillales</taxon>
        <taxon>Thalassospiraceae</taxon>
        <taxon>Thalassospira</taxon>
    </lineage>
</organism>
<accession>A0A367W116</accession>
<feature type="transmembrane region" description="Helical" evidence="4">
    <location>
        <begin position="222"/>
        <end position="241"/>
    </location>
</feature>
<dbReference type="PANTHER" id="PTHR23518:SF2">
    <property type="entry name" value="MAJOR FACILITATOR SUPERFAMILY TRANSPORTER"/>
    <property type="match status" value="1"/>
</dbReference>
<keyword evidence="3 4" id="KW-0472">Membrane</keyword>
<dbReference type="Gene3D" id="1.20.1250.20">
    <property type="entry name" value="MFS general substrate transporter like domains"/>
    <property type="match status" value="2"/>
</dbReference>
<name>A0A367W116_9PROT</name>
<feature type="transmembrane region" description="Helical" evidence="4">
    <location>
        <begin position="315"/>
        <end position="337"/>
    </location>
</feature>
<keyword evidence="1 4" id="KW-0812">Transmembrane</keyword>
<reference evidence="6 7" key="1">
    <citation type="submission" date="2014-07" db="EMBL/GenBank/DDBJ databases">
        <title>Draft genome sequence of Thalassospira profundimaris 35.</title>
        <authorList>
            <person name="Lai Q."/>
            <person name="Shao Z."/>
        </authorList>
    </citation>
    <scope>NUCLEOTIDE SEQUENCE [LARGE SCALE GENOMIC DNA]</scope>
    <source>
        <strain evidence="6 7">35</strain>
    </source>
</reference>
<sequence>MPVFSHFSLFARPGSIPTTVWVLGFVSLLMDVSSEMVQTLLPLYMVTGLGLTAVTIGLIEAIAIATATATKLFSGIFSDLVGSRKWLVVIGYGLGAVAKPFFPLAEGLGAIVAGRFVDRVGKGIRSAPRDALIADAAPADKRGASFGLRKSLDTVGGFVGPLIAVLVMMMSGGDYRLVFWLAVIPAVFAVVMLVTGIREPASKQGPGKRQSLAGLFKRSGDLGRGFWLVMVAAGILMLARFSEAFLLLQAGDIGIVASYVPLVLVLMHVVYGLCAYPVGVLSDRIGRQGLLIGSIGVLAVADLVIAFALGVGGYLIGIALWGLHMGMSQGLIATLVADHSPDNLRGTAFGIFNLVCGVALILANLIAGIVWEQSGASMTFVIGAGACVVALCFFGLVSMRTALTS</sequence>
<dbReference type="InterPro" id="IPR011701">
    <property type="entry name" value="MFS"/>
</dbReference>
<feature type="transmembrane region" description="Helical" evidence="4">
    <location>
        <begin position="177"/>
        <end position="201"/>
    </location>
</feature>
<dbReference type="CDD" id="cd17370">
    <property type="entry name" value="MFS_MJ1317_like"/>
    <property type="match status" value="1"/>
</dbReference>
<evidence type="ECO:0000313" key="6">
    <source>
        <dbReference type="EMBL" id="RCK33060.1"/>
    </source>
</evidence>
<dbReference type="EMBL" id="JPWF01000013">
    <property type="protein sequence ID" value="RCK33060.1"/>
    <property type="molecule type" value="Genomic_DNA"/>
</dbReference>
<evidence type="ECO:0000256" key="2">
    <source>
        <dbReference type="ARBA" id="ARBA00022989"/>
    </source>
</evidence>
<feature type="transmembrane region" description="Helical" evidence="4">
    <location>
        <begin position="290"/>
        <end position="309"/>
    </location>
</feature>
<feature type="domain" description="Major facilitator superfamily (MFS) profile" evidence="5">
    <location>
        <begin position="19"/>
        <end position="402"/>
    </location>
</feature>
<protein>
    <submittedName>
        <fullName evidence="6">MFS transporter</fullName>
    </submittedName>
</protein>
<dbReference type="InterPro" id="IPR020846">
    <property type="entry name" value="MFS_dom"/>
</dbReference>
<dbReference type="PANTHER" id="PTHR23518">
    <property type="entry name" value="C-METHYLTRANSFERASE"/>
    <property type="match status" value="1"/>
</dbReference>
<dbReference type="SUPFAM" id="SSF103473">
    <property type="entry name" value="MFS general substrate transporter"/>
    <property type="match status" value="1"/>
</dbReference>
<feature type="transmembrane region" description="Helical" evidence="4">
    <location>
        <begin position="253"/>
        <end position="278"/>
    </location>
</feature>
<evidence type="ECO:0000256" key="3">
    <source>
        <dbReference type="ARBA" id="ARBA00023136"/>
    </source>
</evidence>